<dbReference type="Pfam" id="PF00132">
    <property type="entry name" value="Hexapep"/>
    <property type="match status" value="1"/>
</dbReference>
<organism evidence="2 3">
    <name type="scientific">Segatella copri</name>
    <dbReference type="NCBI Taxonomy" id="165179"/>
    <lineage>
        <taxon>Bacteria</taxon>
        <taxon>Pseudomonadati</taxon>
        <taxon>Bacteroidota</taxon>
        <taxon>Bacteroidia</taxon>
        <taxon>Bacteroidales</taxon>
        <taxon>Prevotellaceae</taxon>
        <taxon>Segatella</taxon>
    </lineage>
</organism>
<dbReference type="Gene3D" id="6.20.70.30">
    <property type="match status" value="1"/>
</dbReference>
<dbReference type="Gene3D" id="2.160.10.10">
    <property type="entry name" value="Hexapeptide repeat proteins"/>
    <property type="match status" value="1"/>
</dbReference>
<dbReference type="InterPro" id="IPR001451">
    <property type="entry name" value="Hexapep"/>
</dbReference>
<protein>
    <submittedName>
        <fullName evidence="2">Uncharacterized protein</fullName>
    </submittedName>
</protein>
<dbReference type="Proteomes" id="UP001204486">
    <property type="component" value="Unassembled WGS sequence"/>
</dbReference>
<dbReference type="InterPro" id="IPR011004">
    <property type="entry name" value="Trimer_LpxA-like_sf"/>
</dbReference>
<sequence>MMFNDINVHIGKNVVLGNNVKIGDNTTIYDNVTIGDDTVICSNCIIGEPTGAYYKDKTYQNPPLKIGSSCIIRSNTIIYAGTTIGDKLQTGHHTIIRENNILGDGCVVGVYCNILDGCKIGNYVHFHSYDSIAENTEIEDFCYFYPFVTVTDDPTPPSNLWESCKFGEFTVVASNSFILPGTKIGRHCFISAQSRVGGKVEDFSFMHGSPAKRVFDIRKVPIINKETKRRQYPWPYNFDRGMPWAEIGFEQWLALNQRSL</sequence>
<evidence type="ECO:0000256" key="1">
    <source>
        <dbReference type="ARBA" id="ARBA00007274"/>
    </source>
</evidence>
<comment type="caution">
    <text evidence="2">The sequence shown here is derived from an EMBL/GenBank/DDBJ whole genome shotgun (WGS) entry which is preliminary data.</text>
</comment>
<evidence type="ECO:0000313" key="2">
    <source>
        <dbReference type="EMBL" id="MCP9600713.1"/>
    </source>
</evidence>
<comment type="similarity">
    <text evidence="1">Belongs to the transferase hexapeptide repeat family.</text>
</comment>
<proteinExistence type="inferred from homology"/>
<evidence type="ECO:0000313" key="3">
    <source>
        <dbReference type="Proteomes" id="UP001204486"/>
    </source>
</evidence>
<dbReference type="PANTHER" id="PTHR43300:SF4">
    <property type="entry name" value="ACYL-[ACYL-CARRIER-PROTEIN]--UDP-N-ACETYLGLUCOSAMINE O-ACYLTRANSFERASE"/>
    <property type="match status" value="1"/>
</dbReference>
<accession>A0AAW5IZD4</accession>
<dbReference type="PANTHER" id="PTHR43300">
    <property type="entry name" value="ACETYLTRANSFERASE"/>
    <property type="match status" value="1"/>
</dbReference>
<dbReference type="AlphaFoldDB" id="A0AAW5IZD4"/>
<dbReference type="InterPro" id="IPR050179">
    <property type="entry name" value="Trans_hexapeptide_repeat"/>
</dbReference>
<reference evidence="2" key="1">
    <citation type="submission" date="2022-07" db="EMBL/GenBank/DDBJ databases">
        <title>Prevotella copri.</title>
        <authorList>
            <person name="Yang C."/>
        </authorList>
    </citation>
    <scope>NUCLEOTIDE SEQUENCE</scope>
    <source>
        <strain evidence="2">HF1476</strain>
    </source>
</reference>
<dbReference type="RefSeq" id="WP_254974640.1">
    <property type="nucleotide sequence ID" value="NZ_CP134815.1"/>
</dbReference>
<name>A0AAW5IZD4_9BACT</name>
<gene>
    <name evidence="2" type="ORF">NNC55_12235</name>
</gene>
<dbReference type="SUPFAM" id="SSF51161">
    <property type="entry name" value="Trimeric LpxA-like enzymes"/>
    <property type="match status" value="1"/>
</dbReference>
<dbReference type="EMBL" id="JANDWN010000036">
    <property type="protein sequence ID" value="MCP9600713.1"/>
    <property type="molecule type" value="Genomic_DNA"/>
</dbReference>